<dbReference type="PANTHER" id="PTHR33653:SF1">
    <property type="entry name" value="RIBONUCLEASE VAPC2"/>
    <property type="match status" value="1"/>
</dbReference>
<feature type="binding site" evidence="8">
    <location>
        <position position="97"/>
    </location>
    <ligand>
        <name>Mg(2+)</name>
        <dbReference type="ChEBI" id="CHEBI:18420"/>
    </ligand>
</feature>
<dbReference type="GO" id="GO:0016787">
    <property type="term" value="F:hydrolase activity"/>
    <property type="evidence" value="ECO:0007669"/>
    <property type="project" value="UniProtKB-KW"/>
</dbReference>
<dbReference type="PANTHER" id="PTHR33653">
    <property type="entry name" value="RIBONUCLEASE VAPC2"/>
    <property type="match status" value="1"/>
</dbReference>
<evidence type="ECO:0000256" key="2">
    <source>
        <dbReference type="ARBA" id="ARBA00022649"/>
    </source>
</evidence>
<keyword evidence="5 8" id="KW-0378">Hydrolase</keyword>
<evidence type="ECO:0000313" key="11">
    <source>
        <dbReference type="Proteomes" id="UP000613840"/>
    </source>
</evidence>
<dbReference type="GO" id="GO:0090729">
    <property type="term" value="F:toxin activity"/>
    <property type="evidence" value="ECO:0007669"/>
    <property type="project" value="UniProtKB-KW"/>
</dbReference>
<dbReference type="InterPro" id="IPR050556">
    <property type="entry name" value="Type_II_TA_system_RNase"/>
</dbReference>
<reference evidence="10" key="1">
    <citation type="journal article" date="2014" name="Int. J. Syst. Evol. Microbiol.">
        <title>Complete genome sequence of Corynebacterium casei LMG S-19264T (=DSM 44701T), isolated from a smear-ripened cheese.</title>
        <authorList>
            <consortium name="US DOE Joint Genome Institute (JGI-PGF)"/>
            <person name="Walter F."/>
            <person name="Albersmeier A."/>
            <person name="Kalinowski J."/>
            <person name="Ruckert C."/>
        </authorList>
    </citation>
    <scope>NUCLEOTIDE SEQUENCE</scope>
    <source>
        <strain evidence="10">CGMCC 4.7306</strain>
    </source>
</reference>
<organism evidence="10 11">
    <name type="scientific">Microlunatus endophyticus</name>
    <dbReference type="NCBI Taxonomy" id="1716077"/>
    <lineage>
        <taxon>Bacteria</taxon>
        <taxon>Bacillati</taxon>
        <taxon>Actinomycetota</taxon>
        <taxon>Actinomycetes</taxon>
        <taxon>Propionibacteriales</taxon>
        <taxon>Propionibacteriaceae</taxon>
        <taxon>Microlunatus</taxon>
    </lineage>
</organism>
<dbReference type="InterPro" id="IPR029060">
    <property type="entry name" value="PIN-like_dom_sf"/>
</dbReference>
<keyword evidence="11" id="KW-1185">Reference proteome</keyword>
<keyword evidence="8" id="KW-0800">Toxin</keyword>
<evidence type="ECO:0000256" key="8">
    <source>
        <dbReference type="HAMAP-Rule" id="MF_00265"/>
    </source>
</evidence>
<evidence type="ECO:0000256" key="3">
    <source>
        <dbReference type="ARBA" id="ARBA00022722"/>
    </source>
</evidence>
<dbReference type="GO" id="GO:0000287">
    <property type="term" value="F:magnesium ion binding"/>
    <property type="evidence" value="ECO:0007669"/>
    <property type="project" value="UniProtKB-UniRule"/>
</dbReference>
<dbReference type="Pfam" id="PF01850">
    <property type="entry name" value="PIN"/>
    <property type="match status" value="1"/>
</dbReference>
<accession>A0A917SCP0</accession>
<evidence type="ECO:0000256" key="6">
    <source>
        <dbReference type="ARBA" id="ARBA00022842"/>
    </source>
</evidence>
<proteinExistence type="inferred from homology"/>
<dbReference type="Proteomes" id="UP000613840">
    <property type="component" value="Unassembled WGS sequence"/>
</dbReference>
<comment type="caution">
    <text evidence="10">The sequence shown here is derived from an EMBL/GenBank/DDBJ whole genome shotgun (WGS) entry which is preliminary data.</text>
</comment>
<reference evidence="10" key="2">
    <citation type="submission" date="2020-09" db="EMBL/GenBank/DDBJ databases">
        <authorList>
            <person name="Sun Q."/>
            <person name="Zhou Y."/>
        </authorList>
    </citation>
    <scope>NUCLEOTIDE SEQUENCE</scope>
    <source>
        <strain evidence="10">CGMCC 4.7306</strain>
    </source>
</reference>
<evidence type="ECO:0000259" key="9">
    <source>
        <dbReference type="Pfam" id="PF01850"/>
    </source>
</evidence>
<dbReference type="HAMAP" id="MF_00265">
    <property type="entry name" value="VapC_Nob1"/>
    <property type="match status" value="1"/>
</dbReference>
<gene>
    <name evidence="8" type="primary">vapC</name>
    <name evidence="10" type="ORF">GCM10011575_30420</name>
</gene>
<dbReference type="EMBL" id="BMMZ01000007">
    <property type="protein sequence ID" value="GGL69784.1"/>
    <property type="molecule type" value="Genomic_DNA"/>
</dbReference>
<sequence>MARLILDTTFLIDLERRRSRGMPFPGSTDVAIAAVTLAELRHGVLAADTERRSARATFVDAVVSVVEVLPYTRTTALEHAVLLDHVRRTGTTRGAQDLIIAAHARQSGRQVVSRDVRARFGQLPGVVVAEPTDP</sequence>
<dbReference type="InterPro" id="IPR002716">
    <property type="entry name" value="PIN_dom"/>
</dbReference>
<dbReference type="Gene3D" id="3.40.50.1010">
    <property type="entry name" value="5'-nuclease"/>
    <property type="match status" value="1"/>
</dbReference>
<feature type="binding site" evidence="8">
    <location>
        <position position="7"/>
    </location>
    <ligand>
        <name>Mg(2+)</name>
        <dbReference type="ChEBI" id="CHEBI:18420"/>
    </ligand>
</feature>
<evidence type="ECO:0000256" key="4">
    <source>
        <dbReference type="ARBA" id="ARBA00022723"/>
    </source>
</evidence>
<dbReference type="SUPFAM" id="SSF88723">
    <property type="entry name" value="PIN domain-like"/>
    <property type="match status" value="1"/>
</dbReference>
<dbReference type="RefSeq" id="WP_188896220.1">
    <property type="nucleotide sequence ID" value="NZ_BMMZ01000007.1"/>
</dbReference>
<comment type="similarity">
    <text evidence="7 8">Belongs to the PINc/VapC protein family.</text>
</comment>
<keyword evidence="2 8" id="KW-1277">Toxin-antitoxin system</keyword>
<dbReference type="EC" id="3.1.-.-" evidence="8"/>
<dbReference type="InterPro" id="IPR022907">
    <property type="entry name" value="VapC_family"/>
</dbReference>
<dbReference type="GO" id="GO:0004540">
    <property type="term" value="F:RNA nuclease activity"/>
    <property type="evidence" value="ECO:0007669"/>
    <property type="project" value="InterPro"/>
</dbReference>
<comment type="cofactor">
    <cofactor evidence="1 8">
        <name>Mg(2+)</name>
        <dbReference type="ChEBI" id="CHEBI:18420"/>
    </cofactor>
</comment>
<feature type="domain" description="PIN" evidence="9">
    <location>
        <begin position="5"/>
        <end position="117"/>
    </location>
</feature>
<evidence type="ECO:0000313" key="10">
    <source>
        <dbReference type="EMBL" id="GGL69784.1"/>
    </source>
</evidence>
<evidence type="ECO:0000256" key="1">
    <source>
        <dbReference type="ARBA" id="ARBA00001946"/>
    </source>
</evidence>
<evidence type="ECO:0000256" key="5">
    <source>
        <dbReference type="ARBA" id="ARBA00022801"/>
    </source>
</evidence>
<evidence type="ECO:0000256" key="7">
    <source>
        <dbReference type="ARBA" id="ARBA00038093"/>
    </source>
</evidence>
<keyword evidence="6 8" id="KW-0460">Magnesium</keyword>
<protein>
    <recommendedName>
        <fullName evidence="8">Ribonuclease VapC</fullName>
        <shortName evidence="8">RNase VapC</shortName>
        <ecNumber evidence="8">3.1.-.-</ecNumber>
    </recommendedName>
    <alternativeName>
        <fullName evidence="8">Toxin VapC</fullName>
    </alternativeName>
</protein>
<dbReference type="AlphaFoldDB" id="A0A917SCP0"/>
<keyword evidence="4 8" id="KW-0479">Metal-binding</keyword>
<name>A0A917SCP0_9ACTN</name>
<keyword evidence="3 8" id="KW-0540">Nuclease</keyword>
<comment type="function">
    <text evidence="8">Toxic component of a toxin-antitoxin (TA) system. An RNase.</text>
</comment>